<keyword evidence="7" id="KW-0407">Ion channel</keyword>
<protein>
    <recommendedName>
        <fullName evidence="10">Potassium channel domain-containing protein</fullName>
    </recommendedName>
</protein>
<evidence type="ECO:0000256" key="1">
    <source>
        <dbReference type="ARBA" id="ARBA00004141"/>
    </source>
</evidence>
<dbReference type="GO" id="GO:0015271">
    <property type="term" value="F:outward rectifier potassium channel activity"/>
    <property type="evidence" value="ECO:0007669"/>
    <property type="project" value="TreeGrafter"/>
</dbReference>
<dbReference type="GO" id="GO:0005886">
    <property type="term" value="C:plasma membrane"/>
    <property type="evidence" value="ECO:0007669"/>
    <property type="project" value="TreeGrafter"/>
</dbReference>
<gene>
    <name evidence="11" type="ORF">GIL414_LOCUS69607</name>
</gene>
<dbReference type="PANTHER" id="PTHR11003:SF352">
    <property type="entry name" value="BCDNA.GH04802-RELATED"/>
    <property type="match status" value="1"/>
</dbReference>
<keyword evidence="4 9" id="KW-1133">Transmembrane helix</keyword>
<dbReference type="PANTHER" id="PTHR11003">
    <property type="entry name" value="POTASSIUM CHANNEL, SUBFAMILY K"/>
    <property type="match status" value="1"/>
</dbReference>
<dbReference type="EMBL" id="CAJOBJ010330493">
    <property type="protein sequence ID" value="CAF5181922.1"/>
    <property type="molecule type" value="Genomic_DNA"/>
</dbReference>
<feature type="transmembrane region" description="Helical" evidence="9">
    <location>
        <begin position="115"/>
        <end position="135"/>
    </location>
</feature>
<evidence type="ECO:0000256" key="3">
    <source>
        <dbReference type="ARBA" id="ARBA00022692"/>
    </source>
</evidence>
<keyword evidence="3 9" id="KW-0812">Transmembrane</keyword>
<keyword evidence="5" id="KW-0406">Ion transport</keyword>
<dbReference type="GO" id="GO:0030322">
    <property type="term" value="P:stabilization of membrane potential"/>
    <property type="evidence" value="ECO:0007669"/>
    <property type="project" value="TreeGrafter"/>
</dbReference>
<evidence type="ECO:0000256" key="7">
    <source>
        <dbReference type="ARBA" id="ARBA00023303"/>
    </source>
</evidence>
<keyword evidence="2" id="KW-0813">Transport</keyword>
<feature type="coiled-coil region" evidence="8">
    <location>
        <begin position="34"/>
        <end position="61"/>
    </location>
</feature>
<evidence type="ECO:0000256" key="6">
    <source>
        <dbReference type="ARBA" id="ARBA00023136"/>
    </source>
</evidence>
<proteinExistence type="predicted"/>
<dbReference type="Gene3D" id="1.10.287.70">
    <property type="match status" value="1"/>
</dbReference>
<reference evidence="11" key="1">
    <citation type="submission" date="2021-02" db="EMBL/GenBank/DDBJ databases">
        <authorList>
            <person name="Nowell W R."/>
        </authorList>
    </citation>
    <scope>NUCLEOTIDE SEQUENCE</scope>
</reference>
<dbReference type="AlphaFoldDB" id="A0A8S3HMG1"/>
<evidence type="ECO:0000256" key="8">
    <source>
        <dbReference type="SAM" id="Coils"/>
    </source>
</evidence>
<keyword evidence="6 9" id="KW-0472">Membrane</keyword>
<evidence type="ECO:0000256" key="4">
    <source>
        <dbReference type="ARBA" id="ARBA00022989"/>
    </source>
</evidence>
<dbReference type="GO" id="GO:0022841">
    <property type="term" value="F:potassium ion leak channel activity"/>
    <property type="evidence" value="ECO:0007669"/>
    <property type="project" value="TreeGrafter"/>
</dbReference>
<evidence type="ECO:0000256" key="9">
    <source>
        <dbReference type="SAM" id="Phobius"/>
    </source>
</evidence>
<dbReference type="Proteomes" id="UP000681720">
    <property type="component" value="Unassembled WGS sequence"/>
</dbReference>
<evidence type="ECO:0000259" key="10">
    <source>
        <dbReference type="Pfam" id="PF07885"/>
    </source>
</evidence>
<evidence type="ECO:0000256" key="2">
    <source>
        <dbReference type="ARBA" id="ARBA00022448"/>
    </source>
</evidence>
<feature type="domain" description="Potassium channel" evidence="10">
    <location>
        <begin position="123"/>
        <end position="200"/>
    </location>
</feature>
<evidence type="ECO:0000256" key="5">
    <source>
        <dbReference type="ARBA" id="ARBA00023065"/>
    </source>
</evidence>
<dbReference type="InterPro" id="IPR013099">
    <property type="entry name" value="K_chnl_dom"/>
</dbReference>
<dbReference type="InterPro" id="IPR003280">
    <property type="entry name" value="2pore_dom_K_chnl"/>
</dbReference>
<accession>A0A8S3HMG1</accession>
<sequence length="242" mass="28406">MLNASFELRYALWRGMLSRLDGNDNVGWRVQVHIEKFDRLIEDELARMQAEQEKLMDMEILRRINTGDLLAFLFVKYYSIIRHFVSRIIRQQSQRLGLQTKLPFEITHQIVQRQVAIKAILSVLVLYIVAGAVLFSNWEGWSYIDAAYFSFITFSTIGLGDLVPGKGTLTDNENGKSILCALYLLYGRVLTTMCFKLVQDDLFSIKRRILTRLGFDTQHHHYHYRQSFDDRRYVMPIRETNI</sequence>
<comment type="caution">
    <text evidence="11">The sequence shown here is derived from an EMBL/GenBank/DDBJ whole genome shotgun (WGS) entry which is preliminary data.</text>
</comment>
<dbReference type="SUPFAM" id="SSF81324">
    <property type="entry name" value="Voltage-gated potassium channels"/>
    <property type="match status" value="1"/>
</dbReference>
<comment type="subcellular location">
    <subcellularLocation>
        <location evidence="1">Membrane</location>
        <topology evidence="1">Multi-pass membrane protein</topology>
    </subcellularLocation>
</comment>
<name>A0A8S3HMG1_9BILA</name>
<keyword evidence="8" id="KW-0175">Coiled coil</keyword>
<organism evidence="11 12">
    <name type="scientific">Rotaria magnacalcarata</name>
    <dbReference type="NCBI Taxonomy" id="392030"/>
    <lineage>
        <taxon>Eukaryota</taxon>
        <taxon>Metazoa</taxon>
        <taxon>Spiralia</taxon>
        <taxon>Gnathifera</taxon>
        <taxon>Rotifera</taxon>
        <taxon>Eurotatoria</taxon>
        <taxon>Bdelloidea</taxon>
        <taxon>Philodinida</taxon>
        <taxon>Philodinidae</taxon>
        <taxon>Rotaria</taxon>
    </lineage>
</organism>
<evidence type="ECO:0000313" key="12">
    <source>
        <dbReference type="Proteomes" id="UP000681720"/>
    </source>
</evidence>
<dbReference type="Pfam" id="PF07885">
    <property type="entry name" value="Ion_trans_2"/>
    <property type="match status" value="1"/>
</dbReference>
<evidence type="ECO:0000313" key="11">
    <source>
        <dbReference type="EMBL" id="CAF5181922.1"/>
    </source>
</evidence>